<reference evidence="1 4" key="2">
    <citation type="submission" date="2019-04" db="EMBL/GenBank/DDBJ databases">
        <title>Isolation and culture of sulfate reducing bacteria from the cold seep of the South China Sea.</title>
        <authorList>
            <person name="Sun C."/>
            <person name="Liu R."/>
        </authorList>
    </citation>
    <scope>NUCLEOTIDE SEQUENCE [LARGE SCALE GENOMIC DNA]</scope>
    <source>
        <strain evidence="1 4">CS1</strain>
    </source>
</reference>
<evidence type="ECO:0000313" key="2">
    <source>
        <dbReference type="EMBL" id="TVM33038.1"/>
    </source>
</evidence>
<reference evidence="2 3" key="1">
    <citation type="submission" date="2018-06" db="EMBL/GenBank/DDBJ databases">
        <title>Complete genome of Desulfovibrio marinus P48SEP.</title>
        <authorList>
            <person name="Crispim J.S."/>
            <person name="Vidigal P.M.P."/>
            <person name="Silva L.C.F."/>
            <person name="Araujo L.C."/>
            <person name="Laguardia C.N."/>
            <person name="Dias R.S."/>
            <person name="Sousa M.P."/>
            <person name="Paula S.O."/>
            <person name="Silva C."/>
        </authorList>
    </citation>
    <scope>NUCLEOTIDE SEQUENCE [LARGE SCALE GENOMIC DNA]</scope>
    <source>
        <strain evidence="2 3">P48SEP</strain>
    </source>
</reference>
<dbReference type="Proteomes" id="UP000434052">
    <property type="component" value="Unassembled WGS sequence"/>
</dbReference>
<evidence type="ECO:0000313" key="1">
    <source>
        <dbReference type="EMBL" id="QJT08496.1"/>
    </source>
</evidence>
<accession>A0A6P1ZF37</accession>
<dbReference type="AlphaFoldDB" id="A0A6P1ZF37"/>
<gene>
    <name evidence="2" type="ORF">DQK91_12800</name>
    <name evidence="1" type="ORF">E8L03_05945</name>
</gene>
<evidence type="ECO:0000313" key="3">
    <source>
        <dbReference type="Proteomes" id="UP000434052"/>
    </source>
</evidence>
<proteinExistence type="predicted"/>
<keyword evidence="4" id="KW-1185">Reference proteome</keyword>
<evidence type="ECO:0000313" key="4">
    <source>
        <dbReference type="Proteomes" id="UP000503251"/>
    </source>
</evidence>
<dbReference type="EMBL" id="CP039543">
    <property type="protein sequence ID" value="QJT08496.1"/>
    <property type="molecule type" value="Genomic_DNA"/>
</dbReference>
<dbReference type="EMBL" id="QMIF01000008">
    <property type="protein sequence ID" value="TVM33038.1"/>
    <property type="molecule type" value="Genomic_DNA"/>
</dbReference>
<organism evidence="2 3">
    <name type="scientific">Oceanidesulfovibrio marinus</name>
    <dbReference type="NCBI Taxonomy" id="370038"/>
    <lineage>
        <taxon>Bacteria</taxon>
        <taxon>Pseudomonadati</taxon>
        <taxon>Thermodesulfobacteriota</taxon>
        <taxon>Desulfovibrionia</taxon>
        <taxon>Desulfovibrionales</taxon>
        <taxon>Desulfovibrionaceae</taxon>
        <taxon>Oceanidesulfovibrio</taxon>
    </lineage>
</organism>
<name>A0A6P1ZF37_9BACT</name>
<dbReference type="RefSeq" id="WP_144305766.1">
    <property type="nucleotide sequence ID" value="NZ_CP039543.1"/>
</dbReference>
<protein>
    <submittedName>
        <fullName evidence="2">Uncharacterized protein</fullName>
    </submittedName>
</protein>
<dbReference type="OrthoDB" id="7063157at2"/>
<dbReference type="Proteomes" id="UP000503251">
    <property type="component" value="Chromosome"/>
</dbReference>
<sequence>MDQEIYKPWRPLDDIPAELMVYALYDDCEGVRVLLADVQTGLGPPHLLINFDESEAYRNLDECRRLKTFGEAQGFPCSCSLFTVENSRWLQWFNDENLGIPFDERIEYKHYSIITQADFIDVISGFEPIVEWLR</sequence>